<dbReference type="InterPro" id="IPR007197">
    <property type="entry name" value="rSAM"/>
</dbReference>
<dbReference type="InterPro" id="IPR040064">
    <property type="entry name" value="MoaA-like"/>
</dbReference>
<evidence type="ECO:0000256" key="1">
    <source>
        <dbReference type="ARBA" id="ARBA00012167"/>
    </source>
</evidence>
<dbReference type="PANTHER" id="PTHR22960:SF0">
    <property type="entry name" value="MOLYBDENUM COFACTOR BIOSYNTHESIS PROTEIN 1"/>
    <property type="match status" value="1"/>
</dbReference>
<evidence type="ECO:0000259" key="13">
    <source>
        <dbReference type="PROSITE" id="PS51918"/>
    </source>
</evidence>
<keyword evidence="8 12" id="KW-0342">GTP-binding</keyword>
<dbReference type="Gene3D" id="3.20.20.70">
    <property type="entry name" value="Aldolase class I"/>
    <property type="match status" value="1"/>
</dbReference>
<feature type="binding site" evidence="12">
    <location>
        <begin position="269"/>
        <end position="271"/>
    </location>
    <ligand>
        <name>GTP</name>
        <dbReference type="ChEBI" id="CHEBI:37565"/>
    </ligand>
</feature>
<dbReference type="GO" id="GO:0006777">
    <property type="term" value="P:Mo-molybdopterin cofactor biosynthetic process"/>
    <property type="evidence" value="ECO:0007669"/>
    <property type="project" value="UniProtKB-UniRule"/>
</dbReference>
<dbReference type="Pfam" id="PF04055">
    <property type="entry name" value="Radical_SAM"/>
    <property type="match status" value="1"/>
</dbReference>
<evidence type="ECO:0000256" key="6">
    <source>
        <dbReference type="ARBA" id="ARBA00023004"/>
    </source>
</evidence>
<feature type="binding site" evidence="12">
    <location>
        <position position="162"/>
    </location>
    <ligand>
        <name>GTP</name>
        <dbReference type="ChEBI" id="CHEBI:37565"/>
    </ligand>
</feature>
<feature type="binding site" evidence="12">
    <location>
        <position position="39"/>
    </location>
    <ligand>
        <name>[4Fe-4S] cluster</name>
        <dbReference type="ChEBI" id="CHEBI:49883"/>
        <label>1</label>
        <note>4Fe-4S-S-AdoMet</note>
    </ligand>
</feature>
<dbReference type="RefSeq" id="WP_114899617.1">
    <property type="nucleotide sequence ID" value="NZ_CP031222.1"/>
</dbReference>
<evidence type="ECO:0000313" key="15">
    <source>
        <dbReference type="Proteomes" id="UP000253940"/>
    </source>
</evidence>
<comment type="function">
    <text evidence="12">Catalyzes the cyclization of GTP to (8S)-3',8-cyclo-7,8-dihydroguanosine 5'-triphosphate.</text>
</comment>
<dbReference type="InterPro" id="IPR010505">
    <property type="entry name" value="MoaA_twitch"/>
</dbReference>
<evidence type="ECO:0000256" key="10">
    <source>
        <dbReference type="ARBA" id="ARBA00023239"/>
    </source>
</evidence>
<feature type="binding site" evidence="12">
    <location>
        <position position="78"/>
    </location>
    <ligand>
        <name>S-adenosyl-L-methionine</name>
        <dbReference type="ChEBI" id="CHEBI:59789"/>
    </ligand>
</feature>
<dbReference type="GO" id="GO:0061798">
    <property type="term" value="F:GTP 3',8'-cyclase activity"/>
    <property type="evidence" value="ECO:0007669"/>
    <property type="project" value="UniProtKB-UniRule"/>
</dbReference>
<evidence type="ECO:0000256" key="11">
    <source>
        <dbReference type="ARBA" id="ARBA00048697"/>
    </source>
</evidence>
<evidence type="ECO:0000256" key="5">
    <source>
        <dbReference type="ARBA" id="ARBA00022741"/>
    </source>
</evidence>
<comment type="catalytic activity">
    <reaction evidence="11 12">
        <text>GTP + AH2 + S-adenosyl-L-methionine = (8S)-3',8-cyclo-7,8-dihydroguanosine 5'-triphosphate + 5'-deoxyadenosine + L-methionine + A + H(+)</text>
        <dbReference type="Rhea" id="RHEA:49576"/>
        <dbReference type="ChEBI" id="CHEBI:13193"/>
        <dbReference type="ChEBI" id="CHEBI:15378"/>
        <dbReference type="ChEBI" id="CHEBI:17319"/>
        <dbReference type="ChEBI" id="CHEBI:17499"/>
        <dbReference type="ChEBI" id="CHEBI:37565"/>
        <dbReference type="ChEBI" id="CHEBI:57844"/>
        <dbReference type="ChEBI" id="CHEBI:59789"/>
        <dbReference type="ChEBI" id="CHEBI:131766"/>
        <dbReference type="EC" id="4.1.99.22"/>
    </reaction>
</comment>
<dbReference type="GO" id="GO:0005525">
    <property type="term" value="F:GTP binding"/>
    <property type="evidence" value="ECO:0007669"/>
    <property type="project" value="UniProtKB-UniRule"/>
</dbReference>
<feature type="binding site" evidence="12">
    <location>
        <position position="281"/>
    </location>
    <ligand>
        <name>[4Fe-4S] cluster</name>
        <dbReference type="ChEBI" id="CHEBI:49883"/>
        <label>2</label>
        <note>4Fe-4S-substrate</note>
    </ligand>
</feature>
<protein>
    <recommendedName>
        <fullName evidence="1 12">GTP 3',8-cyclase</fullName>
        <ecNumber evidence="1 12">4.1.99.22</ecNumber>
    </recommendedName>
    <alternativeName>
        <fullName evidence="12">Molybdenum cofactor biosynthesis protein A</fullName>
    </alternativeName>
</protein>
<dbReference type="GO" id="GO:1904047">
    <property type="term" value="F:S-adenosyl-L-methionine binding"/>
    <property type="evidence" value="ECO:0007669"/>
    <property type="project" value="UniProtKB-UniRule"/>
</dbReference>
<dbReference type="EMBL" id="CP031222">
    <property type="protein sequence ID" value="AXI03509.1"/>
    <property type="molecule type" value="Genomic_DNA"/>
</dbReference>
<dbReference type="SFLD" id="SFLDS00029">
    <property type="entry name" value="Radical_SAM"/>
    <property type="match status" value="1"/>
</dbReference>
<keyword evidence="3 12" id="KW-0949">S-adenosyl-L-methionine</keyword>
<feature type="binding site" evidence="12">
    <location>
        <position position="196"/>
    </location>
    <ligand>
        <name>S-adenosyl-L-methionine</name>
        <dbReference type="ChEBI" id="CHEBI:59789"/>
    </ligand>
</feature>
<comment type="subunit">
    <text evidence="12">Monomer and homodimer.</text>
</comment>
<dbReference type="SFLD" id="SFLDG01386">
    <property type="entry name" value="main_SPASM_domain-containing"/>
    <property type="match status" value="1"/>
</dbReference>
<evidence type="ECO:0000256" key="2">
    <source>
        <dbReference type="ARBA" id="ARBA00022485"/>
    </source>
</evidence>
<keyword evidence="15" id="KW-1185">Reference proteome</keyword>
<sequence length="337" mass="37910">MNAHADQLKKPELIDPFARSIKYVRLSVTDRCDFRCVYCMSEDMRFLPRNRVLTLEELVRLGQIFANLGVETFRLTGGEPLIRRDIPWLVEQLAKSGEVVMTTNGSRLDKLAAPLKQAGLSRLNISLDTLNDKQFHELTRTGHLKDVLNGIDAAQSAGFSIKLNVVMMKGRNDDQILPLVEFATARGLDISFIEEMPLGVIDEHSRQLAFMSSADVRQVIQTHFDLQPSTHHTSGPSRYWQIAQPQNPHASRVGFISPHSHNFCGDCNRVRVTSEGRLLLCLGNEEGTDLMPLLRGGDDDEVIASRIKTALLMKPEKHHFDLNNEPQIVRFMNMTGG</sequence>
<dbReference type="InterPro" id="IPR058240">
    <property type="entry name" value="rSAM_sf"/>
</dbReference>
<dbReference type="SFLD" id="SFLDG01067">
    <property type="entry name" value="SPASM/twitch_domain_containing"/>
    <property type="match status" value="1"/>
</dbReference>
<feature type="binding site" evidence="12">
    <location>
        <position position="102"/>
    </location>
    <ligand>
        <name>GTP</name>
        <dbReference type="ChEBI" id="CHEBI:37565"/>
    </ligand>
</feature>
<keyword evidence="4 12" id="KW-0479">Metal-binding</keyword>
<accession>A0A345P8A0</accession>
<dbReference type="InterPro" id="IPR013785">
    <property type="entry name" value="Aldolase_TIM"/>
</dbReference>
<dbReference type="Proteomes" id="UP000253940">
    <property type="component" value="Chromosome"/>
</dbReference>
<proteinExistence type="inferred from homology"/>
<feature type="binding site" evidence="12">
    <location>
        <position position="32"/>
    </location>
    <ligand>
        <name>[4Fe-4S] cluster</name>
        <dbReference type="ChEBI" id="CHEBI:49883"/>
        <label>1</label>
        <note>4Fe-4S-S-AdoMet</note>
    </ligand>
</feature>
<evidence type="ECO:0000256" key="7">
    <source>
        <dbReference type="ARBA" id="ARBA00023014"/>
    </source>
</evidence>
<name>A0A345P8A0_9GAMM</name>
<dbReference type="Pfam" id="PF06463">
    <property type="entry name" value="Mob_synth_C"/>
    <property type="match status" value="1"/>
</dbReference>
<dbReference type="NCBIfam" id="TIGR02666">
    <property type="entry name" value="moaA"/>
    <property type="match status" value="1"/>
</dbReference>
<keyword evidence="6 12" id="KW-0408">Iron</keyword>
<feature type="binding site" evidence="12">
    <location>
        <position position="126"/>
    </location>
    <ligand>
        <name>S-adenosyl-L-methionine</name>
        <dbReference type="ChEBI" id="CHEBI:59789"/>
    </ligand>
</feature>
<feature type="binding site" evidence="12">
    <location>
        <position position="267"/>
    </location>
    <ligand>
        <name>[4Fe-4S] cluster</name>
        <dbReference type="ChEBI" id="CHEBI:49883"/>
        <label>2</label>
        <note>4Fe-4S-substrate</note>
    </ligand>
</feature>
<dbReference type="KEGG" id="mbah:HYN46_12060"/>
<comment type="cofactor">
    <cofactor evidence="12">
        <name>[4Fe-4S] cluster</name>
        <dbReference type="ChEBI" id="CHEBI:49883"/>
    </cofactor>
    <text evidence="12">Binds 2 [4Fe-4S] clusters. Binds 1 [4Fe-4S] cluster coordinated with 3 cysteines and an exchangeable S-adenosyl-L-methionine and 1 [4Fe-4S] cluster coordinated with 3 cysteines and the GTP-derived substrate.</text>
</comment>
<comment type="similarity">
    <text evidence="12">Belongs to the radical SAM superfamily. MoaA family.</text>
</comment>
<evidence type="ECO:0000256" key="9">
    <source>
        <dbReference type="ARBA" id="ARBA00023150"/>
    </source>
</evidence>
<dbReference type="GO" id="GO:0051539">
    <property type="term" value="F:4 iron, 4 sulfur cluster binding"/>
    <property type="evidence" value="ECO:0007669"/>
    <property type="project" value="UniProtKB-UniRule"/>
</dbReference>
<feature type="binding site" evidence="12">
    <location>
        <position position="36"/>
    </location>
    <ligand>
        <name>[4Fe-4S] cluster</name>
        <dbReference type="ChEBI" id="CHEBI:49883"/>
        <label>1</label>
        <note>4Fe-4S-S-AdoMet</note>
    </ligand>
</feature>
<keyword evidence="2 12" id="KW-0004">4Fe-4S</keyword>
<dbReference type="CDD" id="cd01335">
    <property type="entry name" value="Radical_SAM"/>
    <property type="match status" value="1"/>
</dbReference>
<dbReference type="HAMAP" id="MF_01225_B">
    <property type="entry name" value="MoaA_B"/>
    <property type="match status" value="1"/>
</dbReference>
<dbReference type="GO" id="GO:0061799">
    <property type="term" value="F:cyclic pyranopterin monophosphate synthase activity"/>
    <property type="evidence" value="ECO:0007669"/>
    <property type="project" value="TreeGrafter"/>
</dbReference>
<organism evidence="14 15">
    <name type="scientific">Aquirhabdus parva</name>
    <dbReference type="NCBI Taxonomy" id="2283318"/>
    <lineage>
        <taxon>Bacteria</taxon>
        <taxon>Pseudomonadati</taxon>
        <taxon>Pseudomonadota</taxon>
        <taxon>Gammaproteobacteria</taxon>
        <taxon>Moraxellales</taxon>
        <taxon>Moraxellaceae</taxon>
        <taxon>Aquirhabdus</taxon>
    </lineage>
</organism>
<feature type="binding site" evidence="12">
    <location>
        <position position="25"/>
    </location>
    <ligand>
        <name>GTP</name>
        <dbReference type="ChEBI" id="CHEBI:37565"/>
    </ligand>
</feature>
<dbReference type="CDD" id="cd21117">
    <property type="entry name" value="Twitch_MoaA"/>
    <property type="match status" value="1"/>
</dbReference>
<feature type="binding site" evidence="12">
    <location>
        <position position="264"/>
    </location>
    <ligand>
        <name>[4Fe-4S] cluster</name>
        <dbReference type="ChEBI" id="CHEBI:49883"/>
        <label>2</label>
        <note>4Fe-4S-substrate</note>
    </ligand>
</feature>
<dbReference type="InterPro" id="IPR050105">
    <property type="entry name" value="MoCo_biosynth_MoaA/MoaC"/>
</dbReference>
<feature type="domain" description="Radical SAM core" evidence="13">
    <location>
        <begin position="16"/>
        <end position="229"/>
    </location>
</feature>
<dbReference type="InterPro" id="IPR000385">
    <property type="entry name" value="MoaA_NifB_PqqE_Fe-S-bd_CS"/>
</dbReference>
<evidence type="ECO:0000256" key="12">
    <source>
        <dbReference type="HAMAP-Rule" id="MF_01225"/>
    </source>
</evidence>
<keyword evidence="7 12" id="KW-0411">Iron-sulfur</keyword>
<dbReference type="PANTHER" id="PTHR22960">
    <property type="entry name" value="MOLYBDOPTERIN COFACTOR SYNTHESIS PROTEIN A"/>
    <property type="match status" value="1"/>
</dbReference>
<feature type="binding site" evidence="12">
    <location>
        <position position="74"/>
    </location>
    <ligand>
        <name>GTP</name>
        <dbReference type="ChEBI" id="CHEBI:37565"/>
    </ligand>
</feature>
<evidence type="ECO:0000256" key="3">
    <source>
        <dbReference type="ARBA" id="ARBA00022691"/>
    </source>
</evidence>
<keyword evidence="9 12" id="KW-0501">Molybdenum cofactor biosynthesis</keyword>
<comment type="pathway">
    <text evidence="12">Cofactor biosynthesis; molybdopterin biosynthesis.</text>
</comment>
<dbReference type="PROSITE" id="PS01305">
    <property type="entry name" value="MOAA_NIFB_PQQE"/>
    <property type="match status" value="1"/>
</dbReference>
<dbReference type="OrthoDB" id="9763993at2"/>
<dbReference type="GO" id="GO:0046872">
    <property type="term" value="F:metal ion binding"/>
    <property type="evidence" value="ECO:0007669"/>
    <property type="project" value="UniProtKB-KW"/>
</dbReference>
<dbReference type="PROSITE" id="PS51918">
    <property type="entry name" value="RADICAL_SAM"/>
    <property type="match status" value="1"/>
</dbReference>
<evidence type="ECO:0000256" key="8">
    <source>
        <dbReference type="ARBA" id="ARBA00023134"/>
    </source>
</evidence>
<reference evidence="14 15" key="1">
    <citation type="submission" date="2018-07" db="EMBL/GenBank/DDBJ databases">
        <title>Genome sequencing of Moraxellaceae gen. HYN0046.</title>
        <authorList>
            <person name="Kim M."/>
            <person name="Yi H."/>
        </authorList>
    </citation>
    <scope>NUCLEOTIDE SEQUENCE [LARGE SCALE GENOMIC DNA]</scope>
    <source>
        <strain evidence="14 15">HYN0046</strain>
    </source>
</reference>
<dbReference type="EC" id="4.1.99.22" evidence="1 12"/>
<dbReference type="InterPro" id="IPR013483">
    <property type="entry name" value="MoaA"/>
</dbReference>
<gene>
    <name evidence="12 14" type="primary">moaA</name>
    <name evidence="14" type="ORF">HYN46_12060</name>
</gene>
<dbReference type="AlphaFoldDB" id="A0A345P8A0"/>
<keyword evidence="5 12" id="KW-0547">Nucleotide-binding</keyword>
<evidence type="ECO:0000256" key="4">
    <source>
        <dbReference type="ARBA" id="ARBA00022723"/>
    </source>
</evidence>
<keyword evidence="10 12" id="KW-0456">Lyase</keyword>
<feature type="binding site" evidence="12">
    <location>
        <position position="38"/>
    </location>
    <ligand>
        <name>S-adenosyl-L-methionine</name>
        <dbReference type="ChEBI" id="CHEBI:59789"/>
    </ligand>
</feature>
<dbReference type="SMART" id="SM00729">
    <property type="entry name" value="Elp3"/>
    <property type="match status" value="1"/>
</dbReference>
<dbReference type="UniPathway" id="UPA00344"/>
<evidence type="ECO:0000313" key="14">
    <source>
        <dbReference type="EMBL" id="AXI03509.1"/>
    </source>
</evidence>
<dbReference type="InterPro" id="IPR006638">
    <property type="entry name" value="Elp3/MiaA/NifB-like_rSAM"/>
</dbReference>
<dbReference type="SFLD" id="SFLDG01383">
    <property type="entry name" value="cyclic_pyranopterin_phosphate"/>
    <property type="match status" value="1"/>
</dbReference>
<dbReference type="SUPFAM" id="SSF102114">
    <property type="entry name" value="Radical SAM enzymes"/>
    <property type="match status" value="1"/>
</dbReference>